<evidence type="ECO:0000313" key="1">
    <source>
        <dbReference type="EMBL" id="SVC55863.1"/>
    </source>
</evidence>
<sequence length="53" mass="5961">VYRKINITLFVDLIATAPLINLARTSIILSAIDFSKNFIFSNSSENNFLISLK</sequence>
<reference evidence="1" key="1">
    <citation type="submission" date="2018-05" db="EMBL/GenBank/DDBJ databases">
        <authorList>
            <person name="Lanie J.A."/>
            <person name="Ng W.-L."/>
            <person name="Kazmierczak K.M."/>
            <person name="Andrzejewski T.M."/>
            <person name="Davidsen T.M."/>
            <person name="Wayne K.J."/>
            <person name="Tettelin H."/>
            <person name="Glass J.I."/>
            <person name="Rusch D."/>
            <person name="Podicherti R."/>
            <person name="Tsui H.-C.T."/>
            <person name="Winkler M.E."/>
        </authorList>
    </citation>
    <scope>NUCLEOTIDE SEQUENCE</scope>
</reference>
<proteinExistence type="predicted"/>
<organism evidence="1">
    <name type="scientific">marine metagenome</name>
    <dbReference type="NCBI Taxonomy" id="408172"/>
    <lineage>
        <taxon>unclassified sequences</taxon>
        <taxon>metagenomes</taxon>
        <taxon>ecological metagenomes</taxon>
    </lineage>
</organism>
<dbReference type="EMBL" id="UINC01097826">
    <property type="protein sequence ID" value="SVC55863.1"/>
    <property type="molecule type" value="Genomic_DNA"/>
</dbReference>
<protein>
    <submittedName>
        <fullName evidence="1">Uncharacterized protein</fullName>
    </submittedName>
</protein>
<gene>
    <name evidence="1" type="ORF">METZ01_LOCUS308717</name>
</gene>
<accession>A0A382N3X4</accession>
<feature type="non-terminal residue" evidence="1">
    <location>
        <position position="1"/>
    </location>
</feature>
<dbReference type="AlphaFoldDB" id="A0A382N3X4"/>
<name>A0A382N3X4_9ZZZZ</name>